<keyword evidence="11" id="KW-1185">Reference proteome</keyword>
<dbReference type="Gene3D" id="3.10.100.10">
    <property type="entry name" value="Mannose-Binding Protein A, subunit A"/>
    <property type="match status" value="1"/>
</dbReference>
<evidence type="ECO:0000313" key="12">
    <source>
        <dbReference type="RefSeq" id="XP_021021175.1"/>
    </source>
</evidence>
<dbReference type="GO" id="GO:0009897">
    <property type="term" value="C:external side of plasma membrane"/>
    <property type="evidence" value="ECO:0007669"/>
    <property type="project" value="Ensembl"/>
</dbReference>
<feature type="domain" description="C-type lectin" evidence="10">
    <location>
        <begin position="92"/>
        <end position="195"/>
    </location>
</feature>
<dbReference type="GO" id="GO:0071466">
    <property type="term" value="P:cellular response to xenobiotic stimulus"/>
    <property type="evidence" value="ECO:0007669"/>
    <property type="project" value="Ensembl"/>
</dbReference>
<protein>
    <submittedName>
        <fullName evidence="12">Early activation antigen CD69</fullName>
    </submittedName>
</protein>
<dbReference type="GeneID" id="110296751"/>
<dbReference type="InterPro" id="IPR016187">
    <property type="entry name" value="CTDL_fold"/>
</dbReference>
<evidence type="ECO:0000256" key="7">
    <source>
        <dbReference type="ARBA" id="ARBA00023157"/>
    </source>
</evidence>
<keyword evidence="2 9" id="KW-0812">Transmembrane</keyword>
<feature type="region of interest" description="Disordered" evidence="8">
    <location>
        <begin position="1"/>
        <end position="22"/>
    </location>
</feature>
<dbReference type="GO" id="GO:0030246">
    <property type="term" value="F:carbohydrate binding"/>
    <property type="evidence" value="ECO:0007669"/>
    <property type="project" value="UniProtKB-KW"/>
</dbReference>
<comment type="subcellular location">
    <subcellularLocation>
        <location evidence="1">Cell membrane</location>
        <topology evidence="1">Single-pass type II membrane protein</topology>
    </subcellularLocation>
</comment>
<evidence type="ECO:0000313" key="11">
    <source>
        <dbReference type="Proteomes" id="UP000515126"/>
    </source>
</evidence>
<dbReference type="GO" id="GO:0140313">
    <property type="term" value="F:molecular sequestering activity"/>
    <property type="evidence" value="ECO:0007669"/>
    <property type="project" value="Ensembl"/>
</dbReference>
<dbReference type="PROSITE" id="PS50041">
    <property type="entry name" value="C_TYPE_LECTIN_2"/>
    <property type="match status" value="1"/>
</dbReference>
<dbReference type="InterPro" id="IPR001304">
    <property type="entry name" value="C-type_lectin-like"/>
</dbReference>
<dbReference type="GO" id="GO:0032991">
    <property type="term" value="C:protein-containing complex"/>
    <property type="evidence" value="ECO:0007669"/>
    <property type="project" value="Ensembl"/>
</dbReference>
<keyword evidence="5 9" id="KW-1133">Transmembrane helix</keyword>
<dbReference type="Proteomes" id="UP000515126">
    <property type="component" value="Chromosome 6"/>
</dbReference>
<dbReference type="SMART" id="SM00034">
    <property type="entry name" value="CLECT"/>
    <property type="match status" value="1"/>
</dbReference>
<dbReference type="InterPro" id="IPR050828">
    <property type="entry name" value="C-type_lectin/matrix_domain"/>
</dbReference>
<dbReference type="GO" id="GO:0072678">
    <property type="term" value="P:T cell migration"/>
    <property type="evidence" value="ECO:0007669"/>
    <property type="project" value="Ensembl"/>
</dbReference>
<dbReference type="GO" id="GO:0003376">
    <property type="term" value="P:sphingosine-1-phosphate receptor signaling pathway"/>
    <property type="evidence" value="ECO:0007669"/>
    <property type="project" value="Ensembl"/>
</dbReference>
<feature type="transmembrane region" description="Helical" evidence="9">
    <location>
        <begin position="41"/>
        <end position="64"/>
    </location>
</feature>
<organism evidence="11 12">
    <name type="scientific">Mus caroli</name>
    <name type="common">Ryukyu mouse</name>
    <name type="synonym">Ricefield mouse</name>
    <dbReference type="NCBI Taxonomy" id="10089"/>
    <lineage>
        <taxon>Eukaryota</taxon>
        <taxon>Metazoa</taxon>
        <taxon>Chordata</taxon>
        <taxon>Craniata</taxon>
        <taxon>Vertebrata</taxon>
        <taxon>Euteleostomi</taxon>
        <taxon>Mammalia</taxon>
        <taxon>Eutheria</taxon>
        <taxon>Euarchontoglires</taxon>
        <taxon>Glires</taxon>
        <taxon>Rodentia</taxon>
        <taxon>Myomorpha</taxon>
        <taxon>Muroidea</taxon>
        <taxon>Muridae</taxon>
        <taxon>Murinae</taxon>
        <taxon>Mus</taxon>
        <taxon>Mus</taxon>
    </lineage>
</organism>
<dbReference type="GO" id="GO:2000405">
    <property type="term" value="P:negative regulation of T cell migration"/>
    <property type="evidence" value="ECO:0007669"/>
    <property type="project" value="Ensembl"/>
</dbReference>
<evidence type="ECO:0000256" key="6">
    <source>
        <dbReference type="ARBA" id="ARBA00023136"/>
    </source>
</evidence>
<dbReference type="GO" id="GO:0042802">
    <property type="term" value="F:identical protein binding"/>
    <property type="evidence" value="ECO:0007669"/>
    <property type="project" value="Ensembl"/>
</dbReference>
<sequence length="199" mass="22493">MDSEDCSITENSSSRLERGQKDHGTSIHFEEHHEGSIQVSIPWAVLIVVLITSLIIALVALNVGKYNCPGLYEKLESSDHHVATCKNEWISYKSKCYFFSTTTKSWALAQHSCSEDAATLAVIDSEKDMTFLKRYSGELEHWIGLKNEANQTWKWANGKEFNSWFNLTGSGRCVSVNHKNVTTVDCEANFHWVCSKPSR</sequence>
<dbReference type="Pfam" id="PF00059">
    <property type="entry name" value="Lectin_C"/>
    <property type="match status" value="1"/>
</dbReference>
<keyword evidence="6 9" id="KW-0472">Membrane</keyword>
<accession>A0A6P5PX90</accession>
<keyword evidence="3" id="KW-0430">Lectin</keyword>
<dbReference type="PANTHER" id="PTHR45710">
    <property type="entry name" value="C-TYPE LECTIN DOMAIN-CONTAINING PROTEIN 180"/>
    <property type="match status" value="1"/>
</dbReference>
<evidence type="ECO:0000256" key="4">
    <source>
        <dbReference type="ARBA" id="ARBA00022968"/>
    </source>
</evidence>
<evidence type="ECO:0000256" key="2">
    <source>
        <dbReference type="ARBA" id="ARBA00022692"/>
    </source>
</evidence>
<keyword evidence="4" id="KW-0735">Signal-anchor</keyword>
<evidence type="ECO:0000256" key="3">
    <source>
        <dbReference type="ARBA" id="ARBA00022734"/>
    </source>
</evidence>
<proteinExistence type="predicted"/>
<dbReference type="GO" id="GO:2000329">
    <property type="term" value="P:negative regulation of T-helper 17 cell lineage commitment"/>
    <property type="evidence" value="ECO:0007669"/>
    <property type="project" value="Ensembl"/>
</dbReference>
<evidence type="ECO:0000256" key="8">
    <source>
        <dbReference type="SAM" id="MobiDB-lite"/>
    </source>
</evidence>
<dbReference type="SUPFAM" id="SSF56436">
    <property type="entry name" value="C-type lectin-like"/>
    <property type="match status" value="1"/>
</dbReference>
<evidence type="ECO:0000259" key="10">
    <source>
        <dbReference type="PROSITE" id="PS50041"/>
    </source>
</evidence>
<evidence type="ECO:0000256" key="1">
    <source>
        <dbReference type="ARBA" id="ARBA00004401"/>
    </source>
</evidence>
<dbReference type="InterPro" id="IPR033992">
    <property type="entry name" value="NKR-like_CTLD"/>
</dbReference>
<evidence type="ECO:0000256" key="5">
    <source>
        <dbReference type="ARBA" id="ARBA00022989"/>
    </source>
</evidence>
<dbReference type="RefSeq" id="XP_021021175.1">
    <property type="nucleotide sequence ID" value="XM_021165516.1"/>
</dbReference>
<gene>
    <name evidence="12" type="primary">LOC110296751</name>
</gene>
<dbReference type="GO" id="GO:0004888">
    <property type="term" value="F:transmembrane signaling receptor activity"/>
    <property type="evidence" value="ECO:0007669"/>
    <property type="project" value="Ensembl"/>
</dbReference>
<dbReference type="InterPro" id="IPR016186">
    <property type="entry name" value="C-type_lectin-like/link_sf"/>
</dbReference>
<reference evidence="12" key="1">
    <citation type="submission" date="2025-08" db="UniProtKB">
        <authorList>
            <consortium name="RefSeq"/>
        </authorList>
    </citation>
    <scope>IDENTIFICATION</scope>
</reference>
<dbReference type="KEGG" id="mcal:110296751"/>
<dbReference type="PANTHER" id="PTHR45710:SF31">
    <property type="entry name" value="EARLY ACTIVATION ANTIGEN CD69"/>
    <property type="match status" value="1"/>
</dbReference>
<dbReference type="CDD" id="cd03593">
    <property type="entry name" value="CLECT_NK_receptors_like"/>
    <property type="match status" value="1"/>
</dbReference>
<dbReference type="AlphaFoldDB" id="A0A6P5PX90"/>
<name>A0A6P5PX90_MUSCR</name>
<keyword evidence="7" id="KW-1015">Disulfide bond</keyword>
<evidence type="ECO:0000256" key="9">
    <source>
        <dbReference type="SAM" id="Phobius"/>
    </source>
</evidence>